<dbReference type="InterPro" id="IPR038375">
    <property type="entry name" value="NDUFAF7_sf"/>
</dbReference>
<evidence type="ECO:0000313" key="4">
    <source>
        <dbReference type="Proteomes" id="UP001597296"/>
    </source>
</evidence>
<dbReference type="GO" id="GO:0032259">
    <property type="term" value="P:methylation"/>
    <property type="evidence" value="ECO:0007669"/>
    <property type="project" value="UniProtKB-KW"/>
</dbReference>
<dbReference type="RefSeq" id="WP_377318933.1">
    <property type="nucleotide sequence ID" value="NZ_JBHUIY010000056.1"/>
</dbReference>
<sequence length="362" mass="38464">MSATVAGILAERIHRHGPIPVAEYMATALYHPELGYYTGRDPFGLGGDFTTAPEISQIFGELIGLWCLLAWQAMGSPRRVVLAEIGPGRGTLMADLLRTARIRPEFFRALEVVLVETSPALRNRQRQTLAGESVAWVERVGQLPAGPLLLVANELFDALPIRQFVRDGAVWRDRLVGLDGDGRFCFLTGAVVTRPDLPAEAPDGTIVERGEAGEALAATLGRRLAEAGGAALIVDYGPPLSGVGETLQAVRRHRYHSVLDDPGLADLTAHVDFARLAAAATAAGARAEGPVPQGVFLSRMGIEERVTMLMRGATAEQAALLASGARRLIDPGEMGTLFHVLALASPSLPRLPGLEPQGSSPA</sequence>
<keyword evidence="2" id="KW-0808">Transferase</keyword>
<accession>A0ABW5CHL2</accession>
<dbReference type="PANTHER" id="PTHR12049:SF7">
    <property type="entry name" value="PROTEIN ARGININE METHYLTRANSFERASE NDUFAF7, MITOCHONDRIAL"/>
    <property type="match status" value="1"/>
</dbReference>
<dbReference type="Proteomes" id="UP001597296">
    <property type="component" value="Unassembled WGS sequence"/>
</dbReference>
<gene>
    <name evidence="3" type="ORF">ACFSNB_17505</name>
</gene>
<keyword evidence="4" id="KW-1185">Reference proteome</keyword>
<dbReference type="InterPro" id="IPR003788">
    <property type="entry name" value="NDUFAF7"/>
</dbReference>
<dbReference type="EMBL" id="JBHUIY010000056">
    <property type="protein sequence ID" value="MFD2235600.1"/>
    <property type="molecule type" value="Genomic_DNA"/>
</dbReference>
<name>A0ABW5CHL2_9PROT</name>
<evidence type="ECO:0000256" key="2">
    <source>
        <dbReference type="ARBA" id="ARBA00022679"/>
    </source>
</evidence>
<dbReference type="PANTHER" id="PTHR12049">
    <property type="entry name" value="PROTEIN ARGININE METHYLTRANSFERASE NDUFAF7, MITOCHONDRIAL"/>
    <property type="match status" value="1"/>
</dbReference>
<protein>
    <submittedName>
        <fullName evidence="3">Class I SAM-dependent methyltransferase</fullName>
    </submittedName>
</protein>
<dbReference type="Gene3D" id="3.40.50.12710">
    <property type="match status" value="1"/>
</dbReference>
<dbReference type="GO" id="GO:0008168">
    <property type="term" value="F:methyltransferase activity"/>
    <property type="evidence" value="ECO:0007669"/>
    <property type="project" value="UniProtKB-KW"/>
</dbReference>
<dbReference type="InterPro" id="IPR029063">
    <property type="entry name" value="SAM-dependent_MTases_sf"/>
</dbReference>
<proteinExistence type="predicted"/>
<dbReference type="Pfam" id="PF02636">
    <property type="entry name" value="Methyltransf_28"/>
    <property type="match status" value="1"/>
</dbReference>
<dbReference type="SUPFAM" id="SSF53335">
    <property type="entry name" value="S-adenosyl-L-methionine-dependent methyltransferases"/>
    <property type="match status" value="1"/>
</dbReference>
<comment type="caution">
    <text evidence="3">The sequence shown here is derived from an EMBL/GenBank/DDBJ whole genome shotgun (WGS) entry which is preliminary data.</text>
</comment>
<organism evidence="3 4">
    <name type="scientific">Phaeospirillum tilakii</name>
    <dbReference type="NCBI Taxonomy" id="741673"/>
    <lineage>
        <taxon>Bacteria</taxon>
        <taxon>Pseudomonadati</taxon>
        <taxon>Pseudomonadota</taxon>
        <taxon>Alphaproteobacteria</taxon>
        <taxon>Rhodospirillales</taxon>
        <taxon>Rhodospirillaceae</taxon>
        <taxon>Phaeospirillum</taxon>
    </lineage>
</organism>
<keyword evidence="1 3" id="KW-0489">Methyltransferase</keyword>
<reference evidence="4" key="1">
    <citation type="journal article" date="2019" name="Int. J. Syst. Evol. Microbiol.">
        <title>The Global Catalogue of Microorganisms (GCM) 10K type strain sequencing project: providing services to taxonomists for standard genome sequencing and annotation.</title>
        <authorList>
            <consortium name="The Broad Institute Genomics Platform"/>
            <consortium name="The Broad Institute Genome Sequencing Center for Infectious Disease"/>
            <person name="Wu L."/>
            <person name="Ma J."/>
        </authorList>
    </citation>
    <scope>NUCLEOTIDE SEQUENCE [LARGE SCALE GENOMIC DNA]</scope>
    <source>
        <strain evidence="4">KCTC 15012</strain>
    </source>
</reference>
<evidence type="ECO:0000256" key="1">
    <source>
        <dbReference type="ARBA" id="ARBA00022603"/>
    </source>
</evidence>
<evidence type="ECO:0000313" key="3">
    <source>
        <dbReference type="EMBL" id="MFD2235600.1"/>
    </source>
</evidence>